<organism evidence="1 2">
    <name type="scientific">Serendipita indica (strain DSM 11827)</name>
    <name type="common">Root endophyte fungus</name>
    <name type="synonym">Piriformospora indica</name>
    <dbReference type="NCBI Taxonomy" id="1109443"/>
    <lineage>
        <taxon>Eukaryota</taxon>
        <taxon>Fungi</taxon>
        <taxon>Dikarya</taxon>
        <taxon>Basidiomycota</taxon>
        <taxon>Agaricomycotina</taxon>
        <taxon>Agaricomycetes</taxon>
        <taxon>Sebacinales</taxon>
        <taxon>Serendipitaceae</taxon>
        <taxon>Serendipita</taxon>
    </lineage>
</organism>
<reference evidence="1 2" key="1">
    <citation type="journal article" date="2011" name="PLoS Pathog.">
        <title>Endophytic Life Strategies Decoded by Genome and Transcriptome Analyses of the Mutualistic Root Symbiont Piriformospora indica.</title>
        <authorList>
            <person name="Zuccaro A."/>
            <person name="Lahrmann U."/>
            <person name="Guldener U."/>
            <person name="Langen G."/>
            <person name="Pfiffi S."/>
            <person name="Biedenkopf D."/>
            <person name="Wong P."/>
            <person name="Samans B."/>
            <person name="Grimm C."/>
            <person name="Basiewicz M."/>
            <person name="Murat C."/>
            <person name="Martin F."/>
            <person name="Kogel K.H."/>
        </authorList>
    </citation>
    <scope>NUCLEOTIDE SEQUENCE [LARGE SCALE GENOMIC DNA]</scope>
    <source>
        <strain evidence="1 2">DSM 11827</strain>
    </source>
</reference>
<dbReference type="InParanoid" id="G4TLP2"/>
<dbReference type="HOGENOM" id="CLU_2159389_0_0_1"/>
<dbReference type="EMBL" id="CAFZ01000154">
    <property type="protein sequence ID" value="CCA72237.1"/>
    <property type="molecule type" value="Genomic_DNA"/>
</dbReference>
<protein>
    <submittedName>
        <fullName evidence="1">Uncharacterized protein</fullName>
    </submittedName>
</protein>
<sequence length="111" mass="12503">MYVTEPGIIDLDSEPDHLLRQMEQDHPTTYSTLSMSANDAVTSEGAVLIRELIAADEASLARLQISKQATEQALQAASTTLRAKEMEAMKQTADYMKRLLSRQRWKESYVL</sequence>
<dbReference type="Proteomes" id="UP000007148">
    <property type="component" value="Unassembled WGS sequence"/>
</dbReference>
<name>G4TLP2_SERID</name>
<accession>G4TLP2</accession>
<proteinExistence type="predicted"/>
<gene>
    <name evidence="1" type="ORF">PIIN_06171</name>
</gene>
<keyword evidence="2" id="KW-1185">Reference proteome</keyword>
<comment type="caution">
    <text evidence="1">The sequence shown here is derived from an EMBL/GenBank/DDBJ whole genome shotgun (WGS) entry which is preliminary data.</text>
</comment>
<evidence type="ECO:0000313" key="1">
    <source>
        <dbReference type="EMBL" id="CCA72237.1"/>
    </source>
</evidence>
<dbReference type="AlphaFoldDB" id="G4TLP2"/>
<evidence type="ECO:0000313" key="2">
    <source>
        <dbReference type="Proteomes" id="UP000007148"/>
    </source>
</evidence>